<keyword evidence="9 14" id="KW-0067">ATP-binding</keyword>
<evidence type="ECO:0000256" key="7">
    <source>
        <dbReference type="ARBA" id="ARBA00022741"/>
    </source>
</evidence>
<dbReference type="FunFam" id="3.30.200.20:FF:000094">
    <property type="entry name" value="Serine/threonine-protein kinase receptor"/>
    <property type="match status" value="1"/>
</dbReference>
<proteinExistence type="evidence at transcript level"/>
<evidence type="ECO:0000256" key="10">
    <source>
        <dbReference type="ARBA" id="ARBA00022989"/>
    </source>
</evidence>
<dbReference type="GO" id="GO:0048185">
    <property type="term" value="F:activin binding"/>
    <property type="evidence" value="ECO:0007669"/>
    <property type="project" value="TreeGrafter"/>
</dbReference>
<dbReference type="GO" id="GO:0017002">
    <property type="term" value="F:activin receptor activity"/>
    <property type="evidence" value="ECO:0007669"/>
    <property type="project" value="TreeGrafter"/>
</dbReference>
<feature type="transmembrane region" description="Helical" evidence="16">
    <location>
        <begin position="199"/>
        <end position="220"/>
    </location>
</feature>
<dbReference type="InterPro" id="IPR008271">
    <property type="entry name" value="Ser/Thr_kinase_AS"/>
</dbReference>
<dbReference type="CTD" id="41772"/>
<keyword evidence="6 17" id="KW-0732">Signal</keyword>
<dbReference type="InterPro" id="IPR011009">
    <property type="entry name" value="Kinase-like_dom_sf"/>
</dbReference>
<dbReference type="CDD" id="cd14053">
    <property type="entry name" value="STKc_ACVR2"/>
    <property type="match status" value="1"/>
</dbReference>
<dbReference type="PIRSF" id="PIRSF037393">
    <property type="entry name" value="TGFRII"/>
    <property type="match status" value="1"/>
</dbReference>
<keyword evidence="15" id="KW-1015">Disulfide bond</keyword>
<keyword evidence="11 16" id="KW-0472">Membrane</keyword>
<dbReference type="PANTHER" id="PTHR23255:SF98">
    <property type="entry name" value="SERINE_THREONINE-PROTEIN KINASE RECEPTOR"/>
    <property type="match status" value="1"/>
</dbReference>
<evidence type="ECO:0000256" key="6">
    <source>
        <dbReference type="ARBA" id="ARBA00022729"/>
    </source>
</evidence>
<dbReference type="RefSeq" id="XP_050702204.1">
    <property type="nucleotide sequence ID" value="XM_050846247.1"/>
</dbReference>
<feature type="domain" description="Protein kinase" evidence="18">
    <location>
        <begin position="251"/>
        <end position="548"/>
    </location>
</feature>
<feature type="chain" id="PRO_5027045559" description="Serine/threonine-protein kinase receptor" evidence="17">
    <location>
        <begin position="29"/>
        <end position="560"/>
    </location>
</feature>
<evidence type="ECO:0000256" key="17">
    <source>
        <dbReference type="SAM" id="SignalP"/>
    </source>
</evidence>
<dbReference type="RefSeq" id="XP_050702205.1">
    <property type="nucleotide sequence ID" value="XM_050846248.1"/>
</dbReference>
<dbReference type="PROSITE" id="PS50011">
    <property type="entry name" value="PROTEIN_KINASE_DOM"/>
    <property type="match status" value="1"/>
</dbReference>
<dbReference type="KEGG" id="esn:126988225"/>
<dbReference type="SUPFAM" id="SSF56112">
    <property type="entry name" value="Protein kinase-like (PK-like)"/>
    <property type="match status" value="1"/>
</dbReference>
<keyword evidence="16" id="KW-0460">Magnesium</keyword>
<dbReference type="EMBL" id="MN832896">
    <property type="protein sequence ID" value="QJE38114.1"/>
    <property type="molecule type" value="mRNA"/>
</dbReference>
<dbReference type="GO" id="GO:0071363">
    <property type="term" value="P:cellular response to growth factor stimulus"/>
    <property type="evidence" value="ECO:0007669"/>
    <property type="project" value="TreeGrafter"/>
</dbReference>
<feature type="disulfide bond" evidence="15">
    <location>
        <begin position="48"/>
        <end position="82"/>
    </location>
</feature>
<evidence type="ECO:0000313" key="19">
    <source>
        <dbReference type="EMBL" id="QJE38114.1"/>
    </source>
</evidence>
<dbReference type="InterPro" id="IPR045860">
    <property type="entry name" value="Snake_toxin-like_sf"/>
</dbReference>
<name>A0A6M3TXK3_ERISI</name>
<dbReference type="RefSeq" id="XP_050702206.1">
    <property type="nucleotide sequence ID" value="XM_050846249.1"/>
</dbReference>
<keyword evidence="3 16" id="KW-0723">Serine/threonine-protein kinase</keyword>
<dbReference type="GO" id="GO:0046872">
    <property type="term" value="F:metal ion binding"/>
    <property type="evidence" value="ECO:0007669"/>
    <property type="project" value="UniProtKB-KW"/>
</dbReference>
<dbReference type="InterPro" id="IPR000719">
    <property type="entry name" value="Prot_kinase_dom"/>
</dbReference>
<feature type="disulfide bond" evidence="15">
    <location>
        <begin position="111"/>
        <end position="129"/>
    </location>
</feature>
<evidence type="ECO:0000256" key="11">
    <source>
        <dbReference type="ARBA" id="ARBA00023136"/>
    </source>
</evidence>
<keyword evidence="4 16" id="KW-0808">Transferase</keyword>
<dbReference type="RefSeq" id="XP_050702203.1">
    <property type="nucleotide sequence ID" value="XM_050846246.1"/>
</dbReference>
<evidence type="ECO:0000256" key="8">
    <source>
        <dbReference type="ARBA" id="ARBA00022777"/>
    </source>
</evidence>
<feature type="active site" description="Proton acceptor" evidence="13">
    <location>
        <position position="382"/>
    </location>
</feature>
<evidence type="ECO:0000256" key="1">
    <source>
        <dbReference type="ARBA" id="ARBA00004479"/>
    </source>
</evidence>
<evidence type="ECO:0000256" key="5">
    <source>
        <dbReference type="ARBA" id="ARBA00022692"/>
    </source>
</evidence>
<evidence type="ECO:0000259" key="18">
    <source>
        <dbReference type="PROSITE" id="PS50011"/>
    </source>
</evidence>
<evidence type="ECO:0000256" key="4">
    <source>
        <dbReference type="ARBA" id="ARBA00022679"/>
    </source>
</evidence>
<organism evidence="19">
    <name type="scientific">Eriocheir sinensis</name>
    <name type="common">Chinese mitten crab</name>
    <dbReference type="NCBI Taxonomy" id="95602"/>
    <lineage>
        <taxon>Eukaryota</taxon>
        <taxon>Metazoa</taxon>
        <taxon>Ecdysozoa</taxon>
        <taxon>Arthropoda</taxon>
        <taxon>Crustacea</taxon>
        <taxon>Multicrustacea</taxon>
        <taxon>Malacostraca</taxon>
        <taxon>Eumalacostraca</taxon>
        <taxon>Eucarida</taxon>
        <taxon>Decapoda</taxon>
        <taxon>Pleocyemata</taxon>
        <taxon>Brachyura</taxon>
        <taxon>Eubrachyura</taxon>
        <taxon>Grapsoidea</taxon>
        <taxon>Varunidae</taxon>
        <taxon>Eriocheir</taxon>
    </lineage>
</organism>
<dbReference type="InterPro" id="IPR000333">
    <property type="entry name" value="TGFB_receptor"/>
</dbReference>
<dbReference type="GeneID" id="126988225"/>
<reference evidence="19" key="1">
    <citation type="submission" date="2019-12" db="EMBL/GenBank/DDBJ databases">
        <authorList>
            <person name="Wang J."/>
            <person name="Wang J."/>
            <person name="Wang C."/>
        </authorList>
    </citation>
    <scope>NUCLEOTIDE SEQUENCE</scope>
</reference>
<dbReference type="InterPro" id="IPR017194">
    <property type="entry name" value="Transform_growth_fac-b_typ-2"/>
</dbReference>
<feature type="signal peptide" evidence="17">
    <location>
        <begin position="1"/>
        <end position="28"/>
    </location>
</feature>
<dbReference type="RefSeq" id="XP_050702198.1">
    <property type="nucleotide sequence ID" value="XM_050846241.1"/>
</dbReference>
<keyword evidence="12 16" id="KW-0675">Receptor</keyword>
<evidence type="ECO:0000256" key="14">
    <source>
        <dbReference type="PIRSR" id="PIRSR037393-2"/>
    </source>
</evidence>
<keyword evidence="16" id="KW-0479">Metal-binding</keyword>
<dbReference type="Pfam" id="PF00069">
    <property type="entry name" value="Pkinase"/>
    <property type="match status" value="1"/>
</dbReference>
<evidence type="ECO:0000256" key="15">
    <source>
        <dbReference type="PIRSR" id="PIRSR037393-3"/>
    </source>
</evidence>
<feature type="binding site" evidence="14">
    <location>
        <position position="278"/>
    </location>
    <ligand>
        <name>ATP</name>
        <dbReference type="ChEBI" id="CHEBI:30616"/>
    </ligand>
</feature>
<keyword evidence="10 16" id="KW-1133">Transmembrane helix</keyword>
<accession>A0A6M3TXK3</accession>
<evidence type="ECO:0000256" key="3">
    <source>
        <dbReference type="ARBA" id="ARBA00022527"/>
    </source>
</evidence>
<dbReference type="Gene3D" id="1.10.510.10">
    <property type="entry name" value="Transferase(Phosphotransferase) domain 1"/>
    <property type="match status" value="1"/>
</dbReference>
<dbReference type="AlphaFoldDB" id="A0A6M3TXK3"/>
<dbReference type="RefSeq" id="XP_050702196.1">
    <property type="nucleotide sequence ID" value="XM_050846239.1"/>
</dbReference>
<evidence type="ECO:0000256" key="12">
    <source>
        <dbReference type="ARBA" id="ARBA00023170"/>
    </source>
</evidence>
<feature type="disulfide bond" evidence="15">
    <location>
        <begin position="131"/>
        <end position="136"/>
    </location>
</feature>
<dbReference type="EC" id="2.7.11.30" evidence="16"/>
<dbReference type="GO" id="GO:0048179">
    <property type="term" value="C:activin receptor complex"/>
    <property type="evidence" value="ECO:0007669"/>
    <property type="project" value="TreeGrafter"/>
</dbReference>
<keyword evidence="7 14" id="KW-0547">Nucleotide-binding</keyword>
<dbReference type="PROSITE" id="PS00108">
    <property type="entry name" value="PROTEIN_KINASE_ST"/>
    <property type="match status" value="1"/>
</dbReference>
<dbReference type="GO" id="GO:0005524">
    <property type="term" value="F:ATP binding"/>
    <property type="evidence" value="ECO:0007669"/>
    <property type="project" value="UniProtKB-UniRule"/>
</dbReference>
<protein>
    <recommendedName>
        <fullName evidence="16">Serine/threonine-protein kinase receptor</fullName>
        <ecNumber evidence="16">2.7.11.30</ecNumber>
    </recommendedName>
</protein>
<comment type="subcellular location">
    <subcellularLocation>
        <location evidence="1 16">Membrane</location>
        <topology evidence="1 16">Single-pass type I membrane protein</topology>
    </subcellularLocation>
</comment>
<dbReference type="RefSeq" id="XP_050702199.1">
    <property type="nucleotide sequence ID" value="XM_050846242.1"/>
</dbReference>
<dbReference type="OrthoDB" id="547665at2759"/>
<comment type="cofactor">
    <cofactor evidence="16">
        <name>Mg(2+)</name>
        <dbReference type="ChEBI" id="CHEBI:18420"/>
    </cofactor>
    <cofactor evidence="16">
        <name>Mn(2+)</name>
        <dbReference type="ChEBI" id="CHEBI:29035"/>
    </cofactor>
</comment>
<evidence type="ECO:0000256" key="2">
    <source>
        <dbReference type="ARBA" id="ARBA00009605"/>
    </source>
</evidence>
<comment type="catalytic activity">
    <reaction evidence="16">
        <text>L-threonyl-[receptor-protein] + ATP = O-phospho-L-threonyl-[receptor-protein] + ADP + H(+)</text>
        <dbReference type="Rhea" id="RHEA:44880"/>
        <dbReference type="Rhea" id="RHEA-COMP:11024"/>
        <dbReference type="Rhea" id="RHEA-COMP:11025"/>
        <dbReference type="ChEBI" id="CHEBI:15378"/>
        <dbReference type="ChEBI" id="CHEBI:30013"/>
        <dbReference type="ChEBI" id="CHEBI:30616"/>
        <dbReference type="ChEBI" id="CHEBI:61977"/>
        <dbReference type="ChEBI" id="CHEBI:456216"/>
        <dbReference type="EC" id="2.7.11.30"/>
    </reaction>
</comment>
<evidence type="ECO:0000256" key="9">
    <source>
        <dbReference type="ARBA" id="ARBA00022840"/>
    </source>
</evidence>
<dbReference type="PRINTS" id="PR00653">
    <property type="entry name" value="ACTIVIN2R"/>
</dbReference>
<dbReference type="RefSeq" id="XP_050702202.1">
    <property type="nucleotide sequence ID" value="XM_050846245.1"/>
</dbReference>
<keyword evidence="5 16" id="KW-0812">Transmembrane</keyword>
<comment type="similarity">
    <text evidence="2 16">Belongs to the protein kinase superfamily. TKL Ser/Thr protein kinase family. TGFB receptor subfamily.</text>
</comment>
<dbReference type="Gene3D" id="3.30.200.20">
    <property type="entry name" value="Phosphorylase Kinase, domain 1"/>
    <property type="match status" value="1"/>
</dbReference>
<dbReference type="RefSeq" id="XP_050702197.1">
    <property type="nucleotide sequence ID" value="XM_050846240.1"/>
</dbReference>
<evidence type="ECO:0000256" key="16">
    <source>
        <dbReference type="RuleBase" id="RU361271"/>
    </source>
</evidence>
<dbReference type="SUPFAM" id="SSF57302">
    <property type="entry name" value="Snake toxin-like"/>
    <property type="match status" value="1"/>
</dbReference>
<keyword evidence="8 16" id="KW-0418">Kinase</keyword>
<sequence>MAGSRRVLYPPSTMMILLTLAAFPAISALIPEGMAQPSETPRPQVTHCELYNSTQCTGDNSLSPVCKKESHPCEDLEKANQCFVVWSNMSGTPEVIYKGCLWNYKTCKDECISTEPVNSLTEQKPHLFCCCNNNNCNQNFSWQPKVEVPSTTPEGPLRNMIPAATGLMAQGNRAYTGKRDKNLINILPPQEQDMVVQTVAWTLGTLILLVVTVTVLFYLYRRQKMANFMAIPRVESTALVPPSPPMGLRPIQLREIKARGRFGAVWKANLHNDVIAVKIFPVQDKQSWLVETEVYSLPQLSHENILHYIGAEKRGDSLQAEFWLITAYHERGSLCDFLKANLVTWDELCKIGESMARGLMYMHEEQPASKCEALKPAIAHRDFKSKNVLLKNDLTACIADFGLALTFHPGQSTGDTHGQVGTRRYMAPEVLEGAINFQRDAFLRIDMYACGLVLWELLSRCSSPDGPIPEYHLPFEEEVGQHPTLDDMQECVVTQKARPVIHDHWRKNAAMMGLIDTMEECWDHDAEARLSASCVVERLASFSRNPQFSPTSNPQKESSI</sequence>
<evidence type="ECO:0000256" key="13">
    <source>
        <dbReference type="PIRSR" id="PIRSR037393-1"/>
    </source>
</evidence>
<dbReference type="Gene3D" id="2.10.60.10">
    <property type="entry name" value="CD59"/>
    <property type="match status" value="1"/>
</dbReference>
<keyword evidence="16" id="KW-0464">Manganese</keyword>
<dbReference type="PANTHER" id="PTHR23255">
    <property type="entry name" value="TRANSFORMING GROWTH FACTOR-BETA RECEPTOR TYPE I AND II"/>
    <property type="match status" value="1"/>
</dbReference>